<accession>A0A6A5GBW7</accession>
<evidence type="ECO:0000259" key="3">
    <source>
        <dbReference type="Pfam" id="PF02408"/>
    </source>
</evidence>
<gene>
    <name evidence="5" type="ORF">GCK72_018649</name>
</gene>
<name>A0A6A5GBW7_CAERE</name>
<evidence type="ECO:0000313" key="5">
    <source>
        <dbReference type="EMBL" id="KAF1752095.1"/>
    </source>
</evidence>
<dbReference type="CDD" id="cd19941">
    <property type="entry name" value="TIL"/>
    <property type="match status" value="1"/>
</dbReference>
<dbReference type="CTD" id="9825117"/>
<keyword evidence="1" id="KW-0646">Protease inhibitor</keyword>
<dbReference type="Proteomes" id="UP000483820">
    <property type="component" value="Chromosome V"/>
</dbReference>
<reference evidence="5 6" key="1">
    <citation type="submission" date="2019-12" db="EMBL/GenBank/DDBJ databases">
        <title>Chromosome-level assembly of the Caenorhabditis remanei genome.</title>
        <authorList>
            <person name="Teterina A.A."/>
            <person name="Willis J.H."/>
            <person name="Phillips P.C."/>
        </authorList>
    </citation>
    <scope>NUCLEOTIDE SEQUENCE [LARGE SCALE GENOMIC DNA]</scope>
    <source>
        <strain evidence="5 6">PX506</strain>
        <tissue evidence="5">Whole organism</tissue>
    </source>
</reference>
<evidence type="ECO:0000256" key="1">
    <source>
        <dbReference type="ARBA" id="ARBA00022900"/>
    </source>
</evidence>
<comment type="caution">
    <text evidence="5">The sequence shown here is derived from an EMBL/GenBank/DDBJ whole genome shotgun (WGS) entry which is preliminary data.</text>
</comment>
<feature type="domain" description="CUB-like" evidence="3">
    <location>
        <begin position="13"/>
        <end position="85"/>
    </location>
</feature>
<evidence type="ECO:0008006" key="7">
    <source>
        <dbReference type="Google" id="ProtNLM"/>
    </source>
</evidence>
<organism evidence="5 6">
    <name type="scientific">Caenorhabditis remanei</name>
    <name type="common">Caenorhabditis vulgaris</name>
    <dbReference type="NCBI Taxonomy" id="31234"/>
    <lineage>
        <taxon>Eukaryota</taxon>
        <taxon>Metazoa</taxon>
        <taxon>Ecdysozoa</taxon>
        <taxon>Nematoda</taxon>
        <taxon>Chromadorea</taxon>
        <taxon>Rhabditida</taxon>
        <taxon>Rhabditina</taxon>
        <taxon>Rhabditomorpha</taxon>
        <taxon>Rhabditoidea</taxon>
        <taxon>Rhabditidae</taxon>
        <taxon>Peloderinae</taxon>
        <taxon>Caenorhabditis</taxon>
    </lineage>
</organism>
<dbReference type="AlphaFoldDB" id="A0A6A5GBW7"/>
<dbReference type="Pfam" id="PF01826">
    <property type="entry name" value="TIL"/>
    <property type="match status" value="1"/>
</dbReference>
<dbReference type="RefSeq" id="XP_053581583.1">
    <property type="nucleotide sequence ID" value="XM_053732670.1"/>
</dbReference>
<dbReference type="InterPro" id="IPR002919">
    <property type="entry name" value="TIL_dom"/>
</dbReference>
<sequence>MMGTPLPALIKGFNIPNGQVLKFIVQTNAISAYGDQITIRDSVSTLNEMGIGESQFYAAADNAYLWITTTTNTSSFFFTWQYIDVTGFTKIQNPTGSIIPLNLTQNSYYQFTSTKSRVAFHTASVDRTYDLSLIQVYVYDGEDLNSKFLGTLLQFGASTNMSASTGKSLTLVNFYGTPTKSYGIANDYSAVFGYFSYTFFILSKGIDYTGNGLVPDGFESAVTFYCIDSQETYINELNMEDRKNGAQATHFKPLTPTDVFTNLLNYNIGDPISQSLPQQILTNTFTMVMYQCNLYLSLSSGPSYIWTLGAPGRRGSIISPSVWNPRTSVVAPYSTNITTQEKVKFVFNLQSIVVDKPGDKIRIEIGSSDSKPIFVEFNTTDQNTGEQGAYGTYMSTTFTGTTAGARFIMNFKVEESYINNVRFLNPNVTGQEVRVKPMGPSDGDYNNLLIYNYCYSFYGIRDSVDLRLPQQVPSNIYTIGFYQCDVYLSIFTNPFNWKNVVVGRTGSIISPSLWNPKTQLSTPFFTNLTATLDVQFVFDLQSVVIGKAGEKIRIEVGSFGTSPIGVEFNQTASNTGTKVDHMKFIFITILSIFIIGVLSSTEQSGCGENEIFNECGSPCDKTCAEPFPTCIEMCQARCECKPGFVIHPTTKKCVDIKKCPK</sequence>
<keyword evidence="1" id="KW-0722">Serine protease inhibitor</keyword>
<protein>
    <recommendedName>
        <fullName evidence="7">TIL domain-containing protein</fullName>
    </recommendedName>
</protein>
<dbReference type="KEGG" id="crq:GCK72_018649"/>
<evidence type="ECO:0000259" key="2">
    <source>
        <dbReference type="Pfam" id="PF01826"/>
    </source>
</evidence>
<dbReference type="SUPFAM" id="SSF57567">
    <property type="entry name" value="Serine protease inhibitors"/>
    <property type="match status" value="1"/>
</dbReference>
<dbReference type="Pfam" id="PF02408">
    <property type="entry name" value="CUB_2"/>
    <property type="match status" value="1"/>
</dbReference>
<evidence type="ECO:0000313" key="6">
    <source>
        <dbReference type="Proteomes" id="UP000483820"/>
    </source>
</evidence>
<dbReference type="InterPro" id="IPR003366">
    <property type="entry name" value="CUB-like_dom"/>
</dbReference>
<feature type="domain" description="TIL" evidence="2">
    <location>
        <begin position="606"/>
        <end position="659"/>
    </location>
</feature>
<dbReference type="GeneID" id="9825117"/>
<evidence type="ECO:0000259" key="4">
    <source>
        <dbReference type="Pfam" id="PF24512"/>
    </source>
</evidence>
<proteinExistence type="predicted"/>
<dbReference type="PANTHER" id="PTHR47920">
    <property type="entry name" value="PROTEIN CBG13378-RELATED"/>
    <property type="match status" value="1"/>
</dbReference>
<feature type="domain" description="DUF7592" evidence="4">
    <location>
        <begin position="116"/>
        <end position="172"/>
    </location>
</feature>
<dbReference type="PANTHER" id="PTHR47920:SF1">
    <property type="entry name" value="CUB-LIKE DOMAIN-CONTAINING PROTEIN"/>
    <property type="match status" value="1"/>
</dbReference>
<dbReference type="InterPro" id="IPR036084">
    <property type="entry name" value="Ser_inhib-like_sf"/>
</dbReference>
<dbReference type="InterPro" id="IPR056014">
    <property type="entry name" value="DUF7592"/>
</dbReference>
<dbReference type="Gene3D" id="2.10.25.10">
    <property type="entry name" value="Laminin"/>
    <property type="match status" value="1"/>
</dbReference>
<dbReference type="Pfam" id="PF24512">
    <property type="entry name" value="DUF7592"/>
    <property type="match status" value="1"/>
</dbReference>
<dbReference type="GO" id="GO:0004867">
    <property type="term" value="F:serine-type endopeptidase inhibitor activity"/>
    <property type="evidence" value="ECO:0007669"/>
    <property type="project" value="UniProtKB-KW"/>
</dbReference>
<dbReference type="EMBL" id="WUAV01000005">
    <property type="protein sequence ID" value="KAF1752095.1"/>
    <property type="molecule type" value="Genomic_DNA"/>
</dbReference>